<name>A0AA46Z4N3_VIBPH</name>
<dbReference type="Pfam" id="PF21621">
    <property type="entry name" value="MPI_cupin_dom"/>
    <property type="match status" value="1"/>
</dbReference>
<evidence type="ECO:0000256" key="11">
    <source>
        <dbReference type="ARBA" id="ARBA00030762"/>
    </source>
</evidence>
<keyword evidence="8 14" id="KW-0862">Zinc</keyword>
<dbReference type="InterPro" id="IPR046458">
    <property type="entry name" value="PMI_typeI_hel"/>
</dbReference>
<dbReference type="InterPro" id="IPR046457">
    <property type="entry name" value="PMI_typeI_cat"/>
</dbReference>
<dbReference type="GO" id="GO:0005975">
    <property type="term" value="P:carbohydrate metabolic process"/>
    <property type="evidence" value="ECO:0007669"/>
    <property type="project" value="InterPro"/>
</dbReference>
<evidence type="ECO:0000256" key="3">
    <source>
        <dbReference type="ARBA" id="ARBA00010772"/>
    </source>
</evidence>
<dbReference type="AlphaFoldDB" id="A0AA46Z4N3"/>
<evidence type="ECO:0000259" key="17">
    <source>
        <dbReference type="Pfam" id="PF21621"/>
    </source>
</evidence>
<dbReference type="Proteomes" id="UP001163036">
    <property type="component" value="Chromosome 1"/>
</dbReference>
<dbReference type="InterPro" id="IPR018050">
    <property type="entry name" value="Pmannose_isomerase-type1_CS"/>
</dbReference>
<dbReference type="NCBIfam" id="TIGR00218">
    <property type="entry name" value="manA"/>
    <property type="match status" value="1"/>
</dbReference>
<evidence type="ECO:0000256" key="1">
    <source>
        <dbReference type="ARBA" id="ARBA00000757"/>
    </source>
</evidence>
<evidence type="ECO:0000256" key="8">
    <source>
        <dbReference type="ARBA" id="ARBA00022833"/>
    </source>
</evidence>
<dbReference type="EC" id="5.3.1.8" evidence="4"/>
<feature type="domain" description="Phosphomannose isomerase type I helical insertion" evidence="16">
    <location>
        <begin position="179"/>
        <end position="244"/>
    </location>
</feature>
<dbReference type="Pfam" id="PF20512">
    <property type="entry name" value="PMI_typeI_hel"/>
    <property type="match status" value="1"/>
</dbReference>
<dbReference type="PANTHER" id="PTHR10309:SF0">
    <property type="entry name" value="MANNOSE-6-PHOSPHATE ISOMERASE"/>
    <property type="match status" value="1"/>
</dbReference>
<dbReference type="Gene3D" id="1.10.441.10">
    <property type="entry name" value="Phosphomannose Isomerase, domain 2"/>
    <property type="match status" value="1"/>
</dbReference>
<feature type="binding site" evidence="14">
    <location>
        <position position="100"/>
    </location>
    <ligand>
        <name>Zn(2+)</name>
        <dbReference type="ChEBI" id="CHEBI:29105"/>
    </ligand>
</feature>
<feature type="binding site" evidence="14">
    <location>
        <position position="98"/>
    </location>
    <ligand>
        <name>Zn(2+)</name>
        <dbReference type="ChEBI" id="CHEBI:29105"/>
    </ligand>
</feature>
<sequence>MKNLFFKLENTIQNYSWGSRDAIKELFGIENPDNSPQAEIWMGAHPNGCSRKAETHELLSDVINQNKVQSLGNYTKERFGELPFLFKVLAAEMPLSIQVHPSKSKAEMGFTRENEQGIPLNAANRNYKDPNHKPELVYALTFYKAMNGFRPIEQILTLFEQANITTLRAEISALRASPNSDGLKGFFSAIMSLEGERKQQALEELYTSLERPAKTAIAREAYGYIKDFRQYYADDIGLFSPLMLNTIELEPGEAMFLHAETPHAYVQGTGLEIMANSDNVLRAGLTTKYIDVPELIENTTFISIDPAHIKLEPIHKNGKLSYPIPVDDFGFEIVPVANQNITQFVRSAEILFCIEGQVTISNQQDKIRLKAGESVFVSSHSVKYLCEGNGTLARAFN</sequence>
<dbReference type="InterPro" id="IPR001250">
    <property type="entry name" value="Man6P_Isoase-1"/>
</dbReference>
<evidence type="ECO:0000256" key="5">
    <source>
        <dbReference type="ARBA" id="ARBA00018236"/>
    </source>
</evidence>
<dbReference type="InterPro" id="IPR014710">
    <property type="entry name" value="RmlC-like_jellyroll"/>
</dbReference>
<dbReference type="CDD" id="cd07011">
    <property type="entry name" value="cupin_PMI_type_I_N"/>
    <property type="match status" value="1"/>
</dbReference>
<dbReference type="PANTHER" id="PTHR10309">
    <property type="entry name" value="MANNOSE-6-PHOSPHATE ISOMERASE"/>
    <property type="match status" value="1"/>
</dbReference>
<evidence type="ECO:0000256" key="13">
    <source>
        <dbReference type="PIRSR" id="PIRSR001480-1"/>
    </source>
</evidence>
<dbReference type="FunFam" id="2.60.120.10:FF:000030">
    <property type="entry name" value="Mannose-6-phosphate isomerase ManA"/>
    <property type="match status" value="1"/>
</dbReference>
<dbReference type="SUPFAM" id="SSF51182">
    <property type="entry name" value="RmlC-like cupins"/>
    <property type="match status" value="1"/>
</dbReference>
<evidence type="ECO:0000256" key="7">
    <source>
        <dbReference type="ARBA" id="ARBA00022723"/>
    </source>
</evidence>
<proteinExistence type="inferred from homology"/>
<comment type="cofactor">
    <cofactor evidence="14">
        <name>Zn(2+)</name>
        <dbReference type="ChEBI" id="CHEBI:29105"/>
    </cofactor>
    <text evidence="14">Binds 1 zinc ion per subunit.</text>
</comment>
<dbReference type="GO" id="GO:0004476">
    <property type="term" value="F:mannose-6-phosphate isomerase activity"/>
    <property type="evidence" value="ECO:0007669"/>
    <property type="project" value="UniProtKB-EC"/>
</dbReference>
<dbReference type="InterPro" id="IPR011051">
    <property type="entry name" value="RmlC_Cupin_sf"/>
</dbReference>
<feature type="active site" evidence="13">
    <location>
        <position position="282"/>
    </location>
</feature>
<protein>
    <recommendedName>
        <fullName evidence="5">Mannose-6-phosphate isomerase</fullName>
        <ecNumber evidence="4">5.3.1.8</ecNumber>
    </recommendedName>
    <alternativeName>
        <fullName evidence="10">Phosphohexomutase</fullName>
    </alternativeName>
    <alternativeName>
        <fullName evidence="11">Phosphomannose isomerase</fullName>
    </alternativeName>
</protein>
<dbReference type="InterPro" id="IPR016305">
    <property type="entry name" value="Mannose-6-P_Isomerase"/>
</dbReference>
<comment type="similarity">
    <text evidence="3">Belongs to the mannose-6-phosphate isomerase type 1 family.</text>
</comment>
<dbReference type="GO" id="GO:0005829">
    <property type="term" value="C:cytosol"/>
    <property type="evidence" value="ECO:0007669"/>
    <property type="project" value="TreeGrafter"/>
</dbReference>
<dbReference type="InterPro" id="IPR049071">
    <property type="entry name" value="MPI_cupin_dom"/>
</dbReference>
<feature type="binding site" evidence="14">
    <location>
        <position position="263"/>
    </location>
    <ligand>
        <name>Zn(2+)</name>
        <dbReference type="ChEBI" id="CHEBI:29105"/>
    </ligand>
</feature>
<evidence type="ECO:0000256" key="6">
    <source>
        <dbReference type="ARBA" id="ARBA00022490"/>
    </source>
</evidence>
<dbReference type="EMBL" id="CP097355">
    <property type="protein sequence ID" value="UYV25165.1"/>
    <property type="molecule type" value="Genomic_DNA"/>
</dbReference>
<gene>
    <name evidence="18" type="primary">manA</name>
    <name evidence="18" type="ORF">M5598_08680</name>
</gene>
<accession>A0AA46Z4N3</accession>
<reference evidence="18" key="1">
    <citation type="submission" date="2022-05" db="EMBL/GenBank/DDBJ databases">
        <title>Megaplasmid of Vibrio parahaemolyticus.</title>
        <authorList>
            <person name="Strauch E."/>
            <person name="Borowiak M."/>
        </authorList>
    </citation>
    <scope>NUCLEOTIDE SEQUENCE</scope>
    <source>
        <strain evidence="18">16-VB00198</strain>
    </source>
</reference>
<dbReference type="PIRSF" id="PIRSF001480">
    <property type="entry name" value="Mannose-6-phosphate_isomerase"/>
    <property type="match status" value="1"/>
</dbReference>
<dbReference type="GO" id="GO:0008270">
    <property type="term" value="F:zinc ion binding"/>
    <property type="evidence" value="ECO:0007669"/>
    <property type="project" value="InterPro"/>
</dbReference>
<keyword evidence="7 14" id="KW-0479">Metal-binding</keyword>
<evidence type="ECO:0000256" key="4">
    <source>
        <dbReference type="ARBA" id="ARBA00011956"/>
    </source>
</evidence>
<dbReference type="PRINTS" id="PR00714">
    <property type="entry name" value="MAN6PISMRASE"/>
</dbReference>
<dbReference type="Gene3D" id="2.60.120.10">
    <property type="entry name" value="Jelly Rolls"/>
    <property type="match status" value="2"/>
</dbReference>
<dbReference type="GO" id="GO:0009298">
    <property type="term" value="P:GDP-mannose biosynthetic process"/>
    <property type="evidence" value="ECO:0007669"/>
    <property type="project" value="InterPro"/>
</dbReference>
<evidence type="ECO:0000313" key="19">
    <source>
        <dbReference type="Proteomes" id="UP001163036"/>
    </source>
</evidence>
<evidence type="ECO:0000256" key="2">
    <source>
        <dbReference type="ARBA" id="ARBA00004496"/>
    </source>
</evidence>
<evidence type="ECO:0000256" key="9">
    <source>
        <dbReference type="ARBA" id="ARBA00023235"/>
    </source>
</evidence>
<evidence type="ECO:0000259" key="15">
    <source>
        <dbReference type="Pfam" id="PF20511"/>
    </source>
</evidence>
<keyword evidence="6" id="KW-0963">Cytoplasm</keyword>
<evidence type="ECO:0000313" key="18">
    <source>
        <dbReference type="EMBL" id="UYV25165.1"/>
    </source>
</evidence>
<evidence type="ECO:0000256" key="12">
    <source>
        <dbReference type="ARBA" id="ARBA00058469"/>
    </source>
</evidence>
<dbReference type="RefSeq" id="WP_100088523.1">
    <property type="nucleotide sequence ID" value="NZ_CP097355.1"/>
</dbReference>
<feature type="domain" description="Mannose-6-phosphate isomerase cupin" evidence="17">
    <location>
        <begin position="320"/>
        <end position="397"/>
    </location>
</feature>
<evidence type="ECO:0000259" key="16">
    <source>
        <dbReference type="Pfam" id="PF20512"/>
    </source>
</evidence>
<evidence type="ECO:0000256" key="14">
    <source>
        <dbReference type="PIRSR" id="PIRSR001480-2"/>
    </source>
</evidence>
<feature type="domain" description="Phosphomannose isomerase type I catalytic" evidence="15">
    <location>
        <begin position="6"/>
        <end position="151"/>
    </location>
</feature>
<keyword evidence="9 18" id="KW-0413">Isomerase</keyword>
<comment type="catalytic activity">
    <reaction evidence="1">
        <text>D-mannose 6-phosphate = D-fructose 6-phosphate</text>
        <dbReference type="Rhea" id="RHEA:12356"/>
        <dbReference type="ChEBI" id="CHEBI:58735"/>
        <dbReference type="ChEBI" id="CHEBI:61527"/>
        <dbReference type="EC" id="5.3.1.8"/>
    </reaction>
</comment>
<dbReference type="PROSITE" id="PS00965">
    <property type="entry name" value="PMI_I_1"/>
    <property type="match status" value="1"/>
</dbReference>
<comment type="subcellular location">
    <subcellularLocation>
        <location evidence="2">Cytoplasm</location>
    </subcellularLocation>
</comment>
<organism evidence="18 19">
    <name type="scientific">Vibrio parahaemolyticus</name>
    <dbReference type="NCBI Taxonomy" id="670"/>
    <lineage>
        <taxon>Bacteria</taxon>
        <taxon>Pseudomonadati</taxon>
        <taxon>Pseudomonadota</taxon>
        <taxon>Gammaproteobacteria</taxon>
        <taxon>Vibrionales</taxon>
        <taxon>Vibrionaceae</taxon>
        <taxon>Vibrio</taxon>
    </lineage>
</organism>
<evidence type="ECO:0000256" key="10">
    <source>
        <dbReference type="ARBA" id="ARBA00029741"/>
    </source>
</evidence>
<feature type="binding site" evidence="14">
    <location>
        <position position="135"/>
    </location>
    <ligand>
        <name>Zn(2+)</name>
        <dbReference type="ChEBI" id="CHEBI:29105"/>
    </ligand>
</feature>
<dbReference type="Pfam" id="PF20511">
    <property type="entry name" value="PMI_typeI_cat"/>
    <property type="match status" value="1"/>
</dbReference>
<comment type="function">
    <text evidence="12">Involved in the conversion of glucose to GDP-L-fucose, which can be converted to L-fucose, a capsular polysaccharide.</text>
</comment>